<keyword evidence="3" id="KW-1185">Reference proteome</keyword>
<dbReference type="EMBL" id="KN837248">
    <property type="protein sequence ID" value="KIJ31076.1"/>
    <property type="molecule type" value="Genomic_DNA"/>
</dbReference>
<evidence type="ECO:0000313" key="3">
    <source>
        <dbReference type="Proteomes" id="UP000054279"/>
    </source>
</evidence>
<gene>
    <name evidence="2" type="ORF">M422DRAFT_267285</name>
</gene>
<name>A0A0C9V0B4_SPHS4</name>
<evidence type="ECO:0000256" key="1">
    <source>
        <dbReference type="SAM" id="MobiDB-lite"/>
    </source>
</evidence>
<dbReference type="AlphaFoldDB" id="A0A0C9V0B4"/>
<feature type="compositionally biased region" description="Polar residues" evidence="1">
    <location>
        <begin position="226"/>
        <end position="264"/>
    </location>
</feature>
<proteinExistence type="predicted"/>
<sequence>MAQSPNSHRHPHIEPVVTRMELNLNEDDDMTQINPRCRSIEHNDMEQTQPGDLSDNDKMEQSEPERPPYDEALEQSDTERNGILVIHNNRSRYSTPLSKPPDNQVQVSAAHSIPRSKRTSVSEFGPQMQANRGPGSAAAADYSDSLRMQLMEQEQRRLQLETEYQKRMTAALHQQNEMFQEQLRIMREGNIAVMNEFQGKHLKEMEIMKAATLPPSIIHRRNAESTLTTPTISTRQLDPFSVTQQDPNPSSATQLGSSGPTSMTFIPGPSPDFLTIVGSDPFSTNSGPVPSSTNSLPVANPSMVAYSATIINPTVPVRQILKASKTRGKARRIVPDAISVDVNAPEPSSSHPSFEQAENIILASGLDLKTLLNHSINYLKNEWPTAAHNLGFGNLNSGPSSSKGDKTFGRSKTAPKLELEKEKKQESSCERRSFLAQYPPPWNIAVIDIIHDQLLQLLKDLDQPARSNAYTSDLIISKMSRLKAAWKKFRPWFLADGTVETANALRQHIEETGKTRAAEARHRSRRARKFERRVKTVQMTIMMDEDAQINDGIAWKWLLKVLQHLGVDGMSSEDTDNSNVIETINGVVLQY</sequence>
<feature type="region of interest" description="Disordered" evidence="1">
    <location>
        <begin position="397"/>
        <end position="425"/>
    </location>
</feature>
<dbReference type="OrthoDB" id="3269403at2759"/>
<dbReference type="HOGENOM" id="CLU_461633_0_0_1"/>
<reference evidence="2 3" key="1">
    <citation type="submission" date="2014-06" db="EMBL/GenBank/DDBJ databases">
        <title>Evolutionary Origins and Diversification of the Mycorrhizal Mutualists.</title>
        <authorList>
            <consortium name="DOE Joint Genome Institute"/>
            <consortium name="Mycorrhizal Genomics Consortium"/>
            <person name="Kohler A."/>
            <person name="Kuo A."/>
            <person name="Nagy L.G."/>
            <person name="Floudas D."/>
            <person name="Copeland A."/>
            <person name="Barry K.W."/>
            <person name="Cichocki N."/>
            <person name="Veneault-Fourrey C."/>
            <person name="LaButti K."/>
            <person name="Lindquist E.A."/>
            <person name="Lipzen A."/>
            <person name="Lundell T."/>
            <person name="Morin E."/>
            <person name="Murat C."/>
            <person name="Riley R."/>
            <person name="Ohm R."/>
            <person name="Sun H."/>
            <person name="Tunlid A."/>
            <person name="Henrissat B."/>
            <person name="Grigoriev I.V."/>
            <person name="Hibbett D.S."/>
            <person name="Martin F."/>
        </authorList>
    </citation>
    <scope>NUCLEOTIDE SEQUENCE [LARGE SCALE GENOMIC DNA]</scope>
    <source>
        <strain evidence="2 3">SS14</strain>
    </source>
</reference>
<accession>A0A0C9V0B4</accession>
<evidence type="ECO:0000313" key="2">
    <source>
        <dbReference type="EMBL" id="KIJ31076.1"/>
    </source>
</evidence>
<protein>
    <submittedName>
        <fullName evidence="2">Uncharacterized protein</fullName>
    </submittedName>
</protein>
<feature type="compositionally biased region" description="Basic and acidic residues" evidence="1">
    <location>
        <begin position="415"/>
        <end position="425"/>
    </location>
</feature>
<organism evidence="2 3">
    <name type="scientific">Sphaerobolus stellatus (strain SS14)</name>
    <dbReference type="NCBI Taxonomy" id="990650"/>
    <lineage>
        <taxon>Eukaryota</taxon>
        <taxon>Fungi</taxon>
        <taxon>Dikarya</taxon>
        <taxon>Basidiomycota</taxon>
        <taxon>Agaricomycotina</taxon>
        <taxon>Agaricomycetes</taxon>
        <taxon>Phallomycetidae</taxon>
        <taxon>Geastrales</taxon>
        <taxon>Sphaerobolaceae</taxon>
        <taxon>Sphaerobolus</taxon>
    </lineage>
</organism>
<feature type="compositionally biased region" description="Basic and acidic residues" evidence="1">
    <location>
        <begin position="55"/>
        <end position="69"/>
    </location>
</feature>
<feature type="region of interest" description="Disordered" evidence="1">
    <location>
        <begin position="111"/>
        <end position="139"/>
    </location>
</feature>
<dbReference type="Proteomes" id="UP000054279">
    <property type="component" value="Unassembled WGS sequence"/>
</dbReference>
<feature type="region of interest" description="Disordered" evidence="1">
    <location>
        <begin position="39"/>
        <end position="81"/>
    </location>
</feature>
<feature type="region of interest" description="Disordered" evidence="1">
    <location>
        <begin position="226"/>
        <end position="270"/>
    </location>
</feature>